<dbReference type="InterPro" id="IPR000172">
    <property type="entry name" value="GMC_OxRdtase_N"/>
</dbReference>
<keyword evidence="2" id="KW-0285">Flavoprotein</keyword>
<comment type="caution">
    <text evidence="5">The sequence shown here is derived from an EMBL/GenBank/DDBJ whole genome shotgun (WGS) entry which is preliminary data.</text>
</comment>
<reference evidence="5" key="1">
    <citation type="submission" date="2021-10" db="EMBL/GenBank/DDBJ databases">
        <title>Melipona bicolor Genome sequencing and assembly.</title>
        <authorList>
            <person name="Araujo N.S."/>
            <person name="Arias M.C."/>
        </authorList>
    </citation>
    <scope>NUCLEOTIDE SEQUENCE</scope>
    <source>
        <strain evidence="5">USP_2M_L1-L4_2017</strain>
        <tissue evidence="5">Whole body</tissue>
    </source>
</reference>
<dbReference type="SUPFAM" id="SSF51905">
    <property type="entry name" value="FAD/NAD(P)-binding domain"/>
    <property type="match status" value="1"/>
</dbReference>
<evidence type="ECO:0000256" key="1">
    <source>
        <dbReference type="ARBA" id="ARBA00010790"/>
    </source>
</evidence>
<dbReference type="GO" id="GO:0050660">
    <property type="term" value="F:flavin adenine dinucleotide binding"/>
    <property type="evidence" value="ECO:0007669"/>
    <property type="project" value="InterPro"/>
</dbReference>
<evidence type="ECO:0000313" key="6">
    <source>
        <dbReference type="Proteomes" id="UP001177670"/>
    </source>
</evidence>
<dbReference type="Pfam" id="PF00732">
    <property type="entry name" value="GMC_oxred_N"/>
    <property type="match status" value="1"/>
</dbReference>
<keyword evidence="3" id="KW-0812">Transmembrane</keyword>
<dbReference type="GO" id="GO:0016614">
    <property type="term" value="F:oxidoreductase activity, acting on CH-OH group of donors"/>
    <property type="evidence" value="ECO:0007669"/>
    <property type="project" value="InterPro"/>
</dbReference>
<name>A0AA40KYR3_9HYME</name>
<comment type="similarity">
    <text evidence="1 2">Belongs to the GMC oxidoreductase family.</text>
</comment>
<feature type="domain" description="Glucose-methanol-choline oxidoreductase N-terminal" evidence="4">
    <location>
        <begin position="131"/>
        <end position="154"/>
    </location>
</feature>
<keyword evidence="2" id="KW-0274">FAD</keyword>
<dbReference type="Gene3D" id="3.50.50.60">
    <property type="entry name" value="FAD/NAD(P)-binding domain"/>
    <property type="match status" value="1"/>
</dbReference>
<dbReference type="PROSITE" id="PS00623">
    <property type="entry name" value="GMC_OXRED_1"/>
    <property type="match status" value="1"/>
</dbReference>
<evidence type="ECO:0000259" key="4">
    <source>
        <dbReference type="PROSITE" id="PS00623"/>
    </source>
</evidence>
<organism evidence="5 6">
    <name type="scientific">Melipona bicolor</name>
    <dbReference type="NCBI Taxonomy" id="60889"/>
    <lineage>
        <taxon>Eukaryota</taxon>
        <taxon>Metazoa</taxon>
        <taxon>Ecdysozoa</taxon>
        <taxon>Arthropoda</taxon>
        <taxon>Hexapoda</taxon>
        <taxon>Insecta</taxon>
        <taxon>Pterygota</taxon>
        <taxon>Neoptera</taxon>
        <taxon>Endopterygota</taxon>
        <taxon>Hymenoptera</taxon>
        <taxon>Apocrita</taxon>
        <taxon>Aculeata</taxon>
        <taxon>Apoidea</taxon>
        <taxon>Anthophila</taxon>
        <taxon>Apidae</taxon>
        <taxon>Melipona</taxon>
    </lineage>
</organism>
<dbReference type="InterPro" id="IPR012132">
    <property type="entry name" value="GMC_OxRdtase"/>
</dbReference>
<dbReference type="EMBL" id="JAHYIQ010000001">
    <property type="protein sequence ID" value="KAK1137823.1"/>
    <property type="molecule type" value="Genomic_DNA"/>
</dbReference>
<dbReference type="Proteomes" id="UP001177670">
    <property type="component" value="Unassembled WGS sequence"/>
</dbReference>
<dbReference type="PANTHER" id="PTHR11552">
    <property type="entry name" value="GLUCOSE-METHANOL-CHOLINE GMC OXIDOREDUCTASE"/>
    <property type="match status" value="1"/>
</dbReference>
<evidence type="ECO:0000313" key="5">
    <source>
        <dbReference type="EMBL" id="KAK1137823.1"/>
    </source>
</evidence>
<feature type="transmembrane region" description="Helical" evidence="3">
    <location>
        <begin position="16"/>
        <end position="35"/>
    </location>
</feature>
<keyword evidence="3" id="KW-1133">Transmembrane helix</keyword>
<evidence type="ECO:0000256" key="2">
    <source>
        <dbReference type="RuleBase" id="RU003968"/>
    </source>
</evidence>
<gene>
    <name evidence="5" type="ORF">K0M31_002317</name>
</gene>
<accession>A0AA40KYR3</accession>
<dbReference type="PANTHER" id="PTHR11552:SF227">
    <property type="entry name" value="GLUCOSE DEHYDROGENASE [FAD, QUINONE]-LIKE PROTEIN"/>
    <property type="match status" value="1"/>
</dbReference>
<proteinExistence type="inferred from homology"/>
<dbReference type="InterPro" id="IPR036188">
    <property type="entry name" value="FAD/NAD-bd_sf"/>
</dbReference>
<dbReference type="AlphaFoldDB" id="A0AA40KYR3"/>
<keyword evidence="6" id="KW-1185">Reference proteome</keyword>
<sequence length="155" mass="17242">MDVQRFIFGGLETDPIIISTLSMFVTVLLCIKYWIDSYAVTNIPSKSLLPSYDFVIVGSGSAGNVLANRLSEINDWNILLLEAGGDGGDIYDIPVLAANLQLTSIDWQYKAESNDNYCRGLQDDRCNWPRGKVLGGSSVLNYMLYVRGNKRDYDA</sequence>
<evidence type="ECO:0000256" key="3">
    <source>
        <dbReference type="SAM" id="Phobius"/>
    </source>
</evidence>
<protein>
    <recommendedName>
        <fullName evidence="4">Glucose-methanol-choline oxidoreductase N-terminal domain-containing protein</fullName>
    </recommendedName>
</protein>
<keyword evidence="3" id="KW-0472">Membrane</keyword>